<proteinExistence type="predicted"/>
<evidence type="ECO:0000313" key="2">
    <source>
        <dbReference type="EMBL" id="CAL1593998.1"/>
    </source>
</evidence>
<evidence type="ECO:0008006" key="4">
    <source>
        <dbReference type="Google" id="ProtNLM"/>
    </source>
</evidence>
<dbReference type="Gene3D" id="6.20.130.20">
    <property type="entry name" value="Mitochondrial ribosomal protein L55"/>
    <property type="match status" value="1"/>
</dbReference>
<protein>
    <recommendedName>
        <fullName evidence="4">Mitochondrial ribosomal protein L55</fullName>
    </recommendedName>
</protein>
<gene>
    <name evidence="2" type="ORF">KC01_LOCUS23000</name>
</gene>
<dbReference type="PANTHER" id="PTHR34095:SF1">
    <property type="entry name" value="LARGE RIBOSOMAL SUBUNIT PROTEIN ML55"/>
    <property type="match status" value="1"/>
</dbReference>
<evidence type="ECO:0000256" key="1">
    <source>
        <dbReference type="SAM" id="SignalP"/>
    </source>
</evidence>
<dbReference type="GO" id="GO:0005762">
    <property type="term" value="C:mitochondrial large ribosomal subunit"/>
    <property type="evidence" value="ECO:0007669"/>
    <property type="project" value="InterPro"/>
</dbReference>
<dbReference type="PANTHER" id="PTHR34095">
    <property type="entry name" value="39S RIBOSOMAL PROTEIN L55, MITOCHONDRIAL"/>
    <property type="match status" value="1"/>
</dbReference>
<dbReference type="AlphaFoldDB" id="A0AAV2KVA5"/>
<keyword evidence="1" id="KW-0732">Signal</keyword>
<dbReference type="Proteomes" id="UP001497482">
    <property type="component" value="Chromosome 2"/>
</dbReference>
<dbReference type="Pfam" id="PF09776">
    <property type="entry name" value="Mitoc_L55"/>
    <property type="match status" value="1"/>
</dbReference>
<name>A0AAV2KVA5_KNICA</name>
<dbReference type="GO" id="GO:0006412">
    <property type="term" value="P:translation"/>
    <property type="evidence" value="ECO:0007669"/>
    <property type="project" value="TreeGrafter"/>
</dbReference>
<keyword evidence="3" id="KW-1185">Reference proteome</keyword>
<evidence type="ECO:0000313" key="3">
    <source>
        <dbReference type="Proteomes" id="UP001497482"/>
    </source>
</evidence>
<sequence>MSVCGLSMARRWSLLPRSLALWHSAALHTHTAQWNSNRSSVVRCGRQRYERSFPVLLLRPDGSTVHVRYKEPRRVLLVRGQTLCPLVFCGETLHSEDLCLGQ</sequence>
<dbReference type="GO" id="GO:0003735">
    <property type="term" value="F:structural constituent of ribosome"/>
    <property type="evidence" value="ECO:0007669"/>
    <property type="project" value="InterPro"/>
</dbReference>
<dbReference type="InterPro" id="IPR044884">
    <property type="entry name" value="Ribosomal_mL55_sf"/>
</dbReference>
<dbReference type="InterPro" id="IPR018615">
    <property type="entry name" value="Ribosomal_mL55"/>
</dbReference>
<dbReference type="EMBL" id="OZ035824">
    <property type="protein sequence ID" value="CAL1593998.1"/>
    <property type="molecule type" value="Genomic_DNA"/>
</dbReference>
<feature type="chain" id="PRO_5043920705" description="Mitochondrial ribosomal protein L55" evidence="1">
    <location>
        <begin position="21"/>
        <end position="102"/>
    </location>
</feature>
<organism evidence="2 3">
    <name type="scientific">Knipowitschia caucasica</name>
    <name type="common">Caucasian dwarf goby</name>
    <name type="synonym">Pomatoschistus caucasicus</name>
    <dbReference type="NCBI Taxonomy" id="637954"/>
    <lineage>
        <taxon>Eukaryota</taxon>
        <taxon>Metazoa</taxon>
        <taxon>Chordata</taxon>
        <taxon>Craniata</taxon>
        <taxon>Vertebrata</taxon>
        <taxon>Euteleostomi</taxon>
        <taxon>Actinopterygii</taxon>
        <taxon>Neopterygii</taxon>
        <taxon>Teleostei</taxon>
        <taxon>Neoteleostei</taxon>
        <taxon>Acanthomorphata</taxon>
        <taxon>Gobiaria</taxon>
        <taxon>Gobiiformes</taxon>
        <taxon>Gobioidei</taxon>
        <taxon>Gobiidae</taxon>
        <taxon>Gobiinae</taxon>
        <taxon>Knipowitschia</taxon>
    </lineage>
</organism>
<reference evidence="2 3" key="1">
    <citation type="submission" date="2024-04" db="EMBL/GenBank/DDBJ databases">
        <authorList>
            <person name="Waldvogel A.-M."/>
            <person name="Schoenle A."/>
        </authorList>
    </citation>
    <scope>NUCLEOTIDE SEQUENCE [LARGE SCALE GENOMIC DNA]</scope>
</reference>
<feature type="signal peptide" evidence="1">
    <location>
        <begin position="1"/>
        <end position="20"/>
    </location>
</feature>
<accession>A0AAV2KVA5</accession>